<dbReference type="GeneTree" id="ENSGT00940000162944"/>
<evidence type="ECO:0000256" key="5">
    <source>
        <dbReference type="ARBA" id="ARBA00022989"/>
    </source>
</evidence>
<name>A0A8C4DSB4_DICLA</name>
<protein>
    <recommendedName>
        <fullName evidence="12">Ig-like domain-containing protein</fullName>
    </recommendedName>
</protein>
<dbReference type="PANTHER" id="PTHR25466">
    <property type="entry name" value="T-LYMPHOCYTE ACTIVATION ANTIGEN"/>
    <property type="match status" value="1"/>
</dbReference>
<dbReference type="InterPro" id="IPR013106">
    <property type="entry name" value="Ig_V-set"/>
</dbReference>
<keyword evidence="9" id="KW-0325">Glycoprotein</keyword>
<dbReference type="GO" id="GO:0006955">
    <property type="term" value="P:immune response"/>
    <property type="evidence" value="ECO:0007669"/>
    <property type="project" value="TreeGrafter"/>
</dbReference>
<dbReference type="GO" id="GO:0042102">
    <property type="term" value="P:positive regulation of T cell proliferation"/>
    <property type="evidence" value="ECO:0007669"/>
    <property type="project" value="TreeGrafter"/>
</dbReference>
<evidence type="ECO:0000256" key="7">
    <source>
        <dbReference type="ARBA" id="ARBA00023157"/>
    </source>
</evidence>
<dbReference type="InterPro" id="IPR003599">
    <property type="entry name" value="Ig_sub"/>
</dbReference>
<feature type="domain" description="Ig-like" evidence="12">
    <location>
        <begin position="281"/>
        <end position="361"/>
    </location>
</feature>
<dbReference type="CDD" id="cd16091">
    <property type="entry name" value="IgV_HHLA2"/>
    <property type="match status" value="1"/>
</dbReference>
<evidence type="ECO:0000256" key="2">
    <source>
        <dbReference type="ARBA" id="ARBA00022475"/>
    </source>
</evidence>
<evidence type="ECO:0000256" key="11">
    <source>
        <dbReference type="SAM" id="Phobius"/>
    </source>
</evidence>
<evidence type="ECO:0000256" key="3">
    <source>
        <dbReference type="ARBA" id="ARBA00022692"/>
    </source>
</evidence>
<reference evidence="13" key="2">
    <citation type="submission" date="2025-09" db="UniProtKB">
        <authorList>
            <consortium name="Ensembl"/>
        </authorList>
    </citation>
    <scope>IDENTIFICATION</scope>
</reference>
<evidence type="ECO:0000256" key="6">
    <source>
        <dbReference type="ARBA" id="ARBA00023136"/>
    </source>
</evidence>
<evidence type="ECO:0000313" key="14">
    <source>
        <dbReference type="Proteomes" id="UP000694389"/>
    </source>
</evidence>
<evidence type="ECO:0000256" key="4">
    <source>
        <dbReference type="ARBA" id="ARBA00022729"/>
    </source>
</evidence>
<dbReference type="SMART" id="SM00406">
    <property type="entry name" value="IGv"/>
    <property type="match status" value="1"/>
</dbReference>
<reference evidence="13" key="1">
    <citation type="submission" date="2025-08" db="UniProtKB">
        <authorList>
            <consortium name="Ensembl"/>
        </authorList>
    </citation>
    <scope>IDENTIFICATION</scope>
</reference>
<accession>A0A8C4DSB4</accession>
<dbReference type="Pfam" id="PF00047">
    <property type="entry name" value="ig"/>
    <property type="match status" value="1"/>
</dbReference>
<dbReference type="InterPro" id="IPR007110">
    <property type="entry name" value="Ig-like_dom"/>
</dbReference>
<keyword evidence="10" id="KW-0393">Immunoglobulin domain</keyword>
<dbReference type="GO" id="GO:0042130">
    <property type="term" value="P:negative regulation of T cell proliferation"/>
    <property type="evidence" value="ECO:0007669"/>
    <property type="project" value="TreeGrafter"/>
</dbReference>
<dbReference type="GO" id="GO:0007166">
    <property type="term" value="P:cell surface receptor signaling pathway"/>
    <property type="evidence" value="ECO:0007669"/>
    <property type="project" value="TreeGrafter"/>
</dbReference>
<evidence type="ECO:0000256" key="1">
    <source>
        <dbReference type="ARBA" id="ARBA00004251"/>
    </source>
</evidence>
<dbReference type="Ensembl" id="ENSDLAT00005006256.2">
    <property type="protein sequence ID" value="ENSDLAP00005005869.2"/>
    <property type="gene ID" value="ENSDLAG00005002872.2"/>
</dbReference>
<dbReference type="InterPro" id="IPR051713">
    <property type="entry name" value="T-cell_Activation_Regulation"/>
</dbReference>
<dbReference type="InterPro" id="IPR013783">
    <property type="entry name" value="Ig-like_fold"/>
</dbReference>
<comment type="subcellular location">
    <subcellularLocation>
        <location evidence="1">Cell membrane</location>
        <topology evidence="1">Single-pass type I membrane protein</topology>
    </subcellularLocation>
</comment>
<keyword evidence="14" id="KW-1185">Reference proteome</keyword>
<evidence type="ECO:0000259" key="12">
    <source>
        <dbReference type="PROSITE" id="PS50835"/>
    </source>
</evidence>
<keyword evidence="7" id="KW-1015">Disulfide bond</keyword>
<dbReference type="PANTHER" id="PTHR25466:SF14">
    <property type="entry name" value="BUTYROPHILIN SUBFAMILY 2 MEMBER A2-LIKE-RELATED"/>
    <property type="match status" value="1"/>
</dbReference>
<dbReference type="Pfam" id="PF07686">
    <property type="entry name" value="V-set"/>
    <property type="match status" value="1"/>
</dbReference>
<evidence type="ECO:0000313" key="13">
    <source>
        <dbReference type="Ensembl" id="ENSDLAP00005005869.2"/>
    </source>
</evidence>
<dbReference type="GO" id="GO:0009897">
    <property type="term" value="C:external side of plasma membrane"/>
    <property type="evidence" value="ECO:0007669"/>
    <property type="project" value="TreeGrafter"/>
</dbReference>
<evidence type="ECO:0000256" key="10">
    <source>
        <dbReference type="ARBA" id="ARBA00023319"/>
    </source>
</evidence>
<keyword evidence="8" id="KW-0675">Receptor</keyword>
<dbReference type="Pfam" id="PF22705">
    <property type="entry name" value="C2-set_3"/>
    <property type="match status" value="1"/>
</dbReference>
<keyword evidence="3 11" id="KW-0812">Transmembrane</keyword>
<keyword evidence="4" id="KW-0732">Signal</keyword>
<dbReference type="AlphaFoldDB" id="A0A8C4DSB4"/>
<dbReference type="Gene3D" id="2.60.40.10">
    <property type="entry name" value="Immunoglobulins"/>
    <property type="match status" value="3"/>
</dbReference>
<sequence>MNSASRNDSCVSSVEQREVTVGGGVQGSEGIISIHLVPSHLENETMELLRDKHRMTGISCVVCLLTLSHLHTLTEADTEASCVVLKSCILPCSFQSGNEVVVHWFQGTGKTPVHSYYHNQDQLARQDQRFRGRTSLFKDQISRGNASLQLTGVEVQDRGRYNCHTSTISGNKDSFINLKVDAPVAEVDIQKVENRITCSSEGIYPEPELTWSTSPPSSVTFKNTTTVQETEQQLYNISGSLILSDSGTDVAYSCNISTRRNKRRATLRHPPPIIASSTDTTIPCSVSNTSLMVFSLVWRFNHSQIILNQAGANVSHSVSEEWRQQVKGVSESGGLMLQDLSWKQEGMYTCELSNPEETYVTNTFLRIEKVSRTGVTGIIVAVVVGVIVVVLLTGLILYCKSKRVRKTHSAFSWDLFNVYVVCTDDDVCLTQRGTRPEMVL</sequence>
<evidence type="ECO:0000256" key="9">
    <source>
        <dbReference type="ARBA" id="ARBA00023180"/>
    </source>
</evidence>
<dbReference type="PROSITE" id="PS50835">
    <property type="entry name" value="IG_LIKE"/>
    <property type="match status" value="3"/>
</dbReference>
<proteinExistence type="predicted"/>
<dbReference type="Proteomes" id="UP000694389">
    <property type="component" value="Unassembled WGS sequence"/>
</dbReference>
<dbReference type="InterPro" id="IPR053896">
    <property type="entry name" value="BTN3A2-like_Ig-C"/>
</dbReference>
<dbReference type="FunFam" id="2.60.40.10:FF:000142">
    <property type="entry name" value="V-set domain-containing T-cell activation inhibitor 1"/>
    <property type="match status" value="1"/>
</dbReference>
<feature type="domain" description="Ig-like" evidence="12">
    <location>
        <begin position="190"/>
        <end position="266"/>
    </location>
</feature>
<dbReference type="SUPFAM" id="SSF48726">
    <property type="entry name" value="Immunoglobulin"/>
    <property type="match status" value="2"/>
</dbReference>
<dbReference type="GO" id="GO:0071222">
    <property type="term" value="P:cellular response to lipopolysaccharide"/>
    <property type="evidence" value="ECO:0007669"/>
    <property type="project" value="TreeGrafter"/>
</dbReference>
<feature type="domain" description="Ig-like" evidence="12">
    <location>
        <begin position="90"/>
        <end position="181"/>
    </location>
</feature>
<keyword evidence="2" id="KW-1003">Cell membrane</keyword>
<keyword evidence="5 11" id="KW-1133">Transmembrane helix</keyword>
<dbReference type="GO" id="GO:0031295">
    <property type="term" value="P:T cell costimulation"/>
    <property type="evidence" value="ECO:0007669"/>
    <property type="project" value="TreeGrafter"/>
</dbReference>
<keyword evidence="6 11" id="KW-0472">Membrane</keyword>
<feature type="transmembrane region" description="Helical" evidence="11">
    <location>
        <begin position="375"/>
        <end position="399"/>
    </location>
</feature>
<dbReference type="InterPro" id="IPR013151">
    <property type="entry name" value="Immunoglobulin_dom"/>
</dbReference>
<organism evidence="13 14">
    <name type="scientific">Dicentrarchus labrax</name>
    <name type="common">European seabass</name>
    <name type="synonym">Morone labrax</name>
    <dbReference type="NCBI Taxonomy" id="13489"/>
    <lineage>
        <taxon>Eukaryota</taxon>
        <taxon>Metazoa</taxon>
        <taxon>Chordata</taxon>
        <taxon>Craniata</taxon>
        <taxon>Vertebrata</taxon>
        <taxon>Euteleostomi</taxon>
        <taxon>Actinopterygii</taxon>
        <taxon>Neopterygii</taxon>
        <taxon>Teleostei</taxon>
        <taxon>Neoteleostei</taxon>
        <taxon>Acanthomorphata</taxon>
        <taxon>Eupercaria</taxon>
        <taxon>Moronidae</taxon>
        <taxon>Dicentrarchus</taxon>
    </lineage>
</organism>
<evidence type="ECO:0000256" key="8">
    <source>
        <dbReference type="ARBA" id="ARBA00023170"/>
    </source>
</evidence>
<dbReference type="SMART" id="SM00409">
    <property type="entry name" value="IG"/>
    <property type="match status" value="2"/>
</dbReference>
<dbReference type="InterPro" id="IPR036179">
    <property type="entry name" value="Ig-like_dom_sf"/>
</dbReference>